<gene>
    <name evidence="1" type="ORF">ACFFUV_17295</name>
</gene>
<dbReference type="Pfam" id="PF07471">
    <property type="entry name" value="Phage_Nu1"/>
    <property type="match status" value="1"/>
</dbReference>
<dbReference type="EMBL" id="JBHMEP010000006">
    <property type="protein sequence ID" value="MFB9136726.1"/>
    <property type="molecule type" value="Genomic_DNA"/>
</dbReference>
<dbReference type="Proteomes" id="UP001589645">
    <property type="component" value="Unassembled WGS sequence"/>
</dbReference>
<protein>
    <submittedName>
        <fullName evidence="1">Terminase small subunit</fullName>
    </submittedName>
</protein>
<accession>A0ABV5HR59</accession>
<dbReference type="InterPro" id="IPR010906">
    <property type="entry name" value="Phage_lambda_Nu1_terminase-ssu"/>
</dbReference>
<proteinExistence type="predicted"/>
<keyword evidence="2" id="KW-1185">Reference proteome</keyword>
<dbReference type="RefSeq" id="WP_390195124.1">
    <property type="nucleotide sequence ID" value="NZ_JBHMEP010000006.1"/>
</dbReference>
<evidence type="ECO:0000313" key="2">
    <source>
        <dbReference type="Proteomes" id="UP001589645"/>
    </source>
</evidence>
<evidence type="ECO:0000313" key="1">
    <source>
        <dbReference type="EMBL" id="MFB9136726.1"/>
    </source>
</evidence>
<sequence>MSTQKEVGEHLDISDRQVRNLIKDGVLPAAKGPGGLHLESCRKAYIHYLRHLASSSKATVEQDDFEEGSLEYERYRLTKAQADSQELKNQIATQEVVPADFATYALAKVSAEASGVIDSLPLNIIRKHPELSTIQTENIKRELAKALNALSRLERSLPEILDDYIRETTE</sequence>
<organism evidence="1 2">
    <name type="scientific">Vibrio olivae</name>
    <dbReference type="NCBI Taxonomy" id="1243002"/>
    <lineage>
        <taxon>Bacteria</taxon>
        <taxon>Pseudomonadati</taxon>
        <taxon>Pseudomonadota</taxon>
        <taxon>Gammaproteobacteria</taxon>
        <taxon>Vibrionales</taxon>
        <taxon>Vibrionaceae</taxon>
        <taxon>Vibrio</taxon>
    </lineage>
</organism>
<reference evidence="1 2" key="1">
    <citation type="submission" date="2024-09" db="EMBL/GenBank/DDBJ databases">
        <authorList>
            <person name="Sun Q."/>
            <person name="Mori K."/>
        </authorList>
    </citation>
    <scope>NUCLEOTIDE SEQUENCE [LARGE SCALE GENOMIC DNA]</scope>
    <source>
        <strain evidence="1 2">CECT 8064</strain>
    </source>
</reference>
<name>A0ABV5HR59_9VIBR</name>
<comment type="caution">
    <text evidence="1">The sequence shown here is derived from an EMBL/GenBank/DDBJ whole genome shotgun (WGS) entry which is preliminary data.</text>
</comment>